<proteinExistence type="predicted"/>
<name>A0A0L0N4N5_TOLOC</name>
<protein>
    <submittedName>
        <fullName evidence="1">Uncharacterized protein</fullName>
    </submittedName>
</protein>
<evidence type="ECO:0000313" key="2">
    <source>
        <dbReference type="Proteomes" id="UP000036947"/>
    </source>
</evidence>
<keyword evidence="2" id="KW-1185">Reference proteome</keyword>
<evidence type="ECO:0000313" key="1">
    <source>
        <dbReference type="EMBL" id="KND89063.1"/>
    </source>
</evidence>
<sequence>MLSDARRISGGEAELVKAIGQRSKPNRRK</sequence>
<dbReference type="EMBL" id="LFRF01000021">
    <property type="protein sequence ID" value="KND89063.1"/>
    <property type="molecule type" value="Genomic_DNA"/>
</dbReference>
<comment type="caution">
    <text evidence="1">The sequence shown here is derived from an EMBL/GenBank/DDBJ whole genome shotgun (WGS) entry which is preliminary data.</text>
</comment>
<dbReference type="Proteomes" id="UP000036947">
    <property type="component" value="Unassembled WGS sequence"/>
</dbReference>
<gene>
    <name evidence="1" type="ORF">TOPH_06249</name>
</gene>
<organism evidence="1 2">
    <name type="scientific">Tolypocladium ophioglossoides (strain CBS 100239)</name>
    <name type="common">Snaketongue truffleclub</name>
    <name type="synonym">Elaphocordyceps ophioglossoides</name>
    <dbReference type="NCBI Taxonomy" id="1163406"/>
    <lineage>
        <taxon>Eukaryota</taxon>
        <taxon>Fungi</taxon>
        <taxon>Dikarya</taxon>
        <taxon>Ascomycota</taxon>
        <taxon>Pezizomycotina</taxon>
        <taxon>Sordariomycetes</taxon>
        <taxon>Hypocreomycetidae</taxon>
        <taxon>Hypocreales</taxon>
        <taxon>Ophiocordycipitaceae</taxon>
        <taxon>Tolypocladium</taxon>
    </lineage>
</organism>
<accession>A0A0L0N4N5</accession>
<dbReference type="AlphaFoldDB" id="A0A0L0N4N5"/>
<reference evidence="1 2" key="1">
    <citation type="journal article" date="2015" name="BMC Genomics">
        <title>The genome of the truffle-parasite Tolypocladium ophioglossoides and the evolution of antifungal peptaibiotics.</title>
        <authorList>
            <person name="Quandt C.A."/>
            <person name="Bushley K.E."/>
            <person name="Spatafora J.W."/>
        </authorList>
    </citation>
    <scope>NUCLEOTIDE SEQUENCE [LARGE SCALE GENOMIC DNA]</scope>
    <source>
        <strain evidence="1 2">CBS 100239</strain>
    </source>
</reference>